<dbReference type="AlphaFoldDB" id="A0AAU9EC73"/>
<dbReference type="HAMAP" id="MF_01968">
    <property type="entry name" value="Sirtuin_ClassU"/>
    <property type="match status" value="1"/>
</dbReference>
<name>A0AAU9EC73_9FIRM</name>
<dbReference type="InterPro" id="IPR029035">
    <property type="entry name" value="DHS-like_NAD/FAD-binding_dom"/>
</dbReference>
<organism evidence="7 8">
    <name type="scientific">Helicovermis profundi</name>
    <dbReference type="NCBI Taxonomy" id="3065157"/>
    <lineage>
        <taxon>Bacteria</taxon>
        <taxon>Bacillati</taxon>
        <taxon>Bacillota</taxon>
        <taxon>Clostridia</taxon>
        <taxon>Helicovermis</taxon>
    </lineage>
</organism>
<proteinExistence type="inferred from homology"/>
<feature type="binding site" evidence="4">
    <location>
        <position position="29"/>
    </location>
    <ligand>
        <name>NAD(+)</name>
        <dbReference type="ChEBI" id="CHEBI:57540"/>
    </ligand>
</feature>
<feature type="binding site" evidence="4 5">
    <location>
        <position position="156"/>
    </location>
    <ligand>
        <name>Zn(2+)</name>
        <dbReference type="ChEBI" id="CHEBI:29105"/>
    </ligand>
</feature>
<dbReference type="GO" id="GO:0017136">
    <property type="term" value="F:histone deacetylase activity, NAD-dependent"/>
    <property type="evidence" value="ECO:0007669"/>
    <property type="project" value="TreeGrafter"/>
</dbReference>
<evidence type="ECO:0000256" key="5">
    <source>
        <dbReference type="PROSITE-ProRule" id="PRU00236"/>
    </source>
</evidence>
<feature type="binding site" evidence="4">
    <location>
        <position position="25"/>
    </location>
    <ligand>
        <name>NAD(+)</name>
        <dbReference type="ChEBI" id="CHEBI:57540"/>
    </ligand>
</feature>
<keyword evidence="3 4" id="KW-0520">NAD</keyword>
<dbReference type="Pfam" id="PF02146">
    <property type="entry name" value="SIR2"/>
    <property type="match status" value="1"/>
</dbReference>
<feature type="binding site" evidence="4 5">
    <location>
        <position position="153"/>
    </location>
    <ligand>
        <name>Zn(2+)</name>
        <dbReference type="ChEBI" id="CHEBI:29105"/>
    </ligand>
</feature>
<feature type="binding site" evidence="4">
    <location>
        <position position="108"/>
    </location>
    <ligand>
        <name>NAD(+)</name>
        <dbReference type="ChEBI" id="CHEBI:57540"/>
    </ligand>
</feature>
<feature type="binding site" evidence="4">
    <location>
        <position position="109"/>
    </location>
    <ligand>
        <name>nicotinamide</name>
        <dbReference type="ChEBI" id="CHEBI:17154"/>
    </ligand>
</feature>
<dbReference type="InterPro" id="IPR003000">
    <property type="entry name" value="Sirtuin"/>
</dbReference>
<dbReference type="PANTHER" id="PTHR11085">
    <property type="entry name" value="NAD-DEPENDENT PROTEIN DEACYLASE SIRTUIN-5, MITOCHONDRIAL-RELATED"/>
    <property type="match status" value="1"/>
</dbReference>
<dbReference type="Proteomes" id="UP001321786">
    <property type="component" value="Chromosome"/>
</dbReference>
<feature type="binding site" evidence="4">
    <location>
        <position position="36"/>
    </location>
    <ligand>
        <name>NAD(+)</name>
        <dbReference type="ChEBI" id="CHEBI:57540"/>
    </ligand>
</feature>
<dbReference type="PROSITE" id="PS50305">
    <property type="entry name" value="SIRTUIN"/>
    <property type="match status" value="1"/>
</dbReference>
<feature type="binding site" evidence="4">
    <location>
        <position position="124"/>
    </location>
    <ligand>
        <name>NAD(+)</name>
        <dbReference type="ChEBI" id="CHEBI:57540"/>
    </ligand>
</feature>
<feature type="binding site" evidence="4">
    <location>
        <position position="37"/>
    </location>
    <ligand>
        <name>NAD(+)</name>
        <dbReference type="ChEBI" id="CHEBI:57540"/>
    </ligand>
</feature>
<dbReference type="KEGG" id="hprf:HLPR_18780"/>
<dbReference type="EC" id="2.3.1.286" evidence="4"/>
<feature type="binding site" evidence="4 5">
    <location>
        <position position="132"/>
    </location>
    <ligand>
        <name>Zn(2+)</name>
        <dbReference type="ChEBI" id="CHEBI:29105"/>
    </ligand>
</feature>
<dbReference type="GO" id="GO:0005737">
    <property type="term" value="C:cytoplasm"/>
    <property type="evidence" value="ECO:0007669"/>
    <property type="project" value="UniProtKB-SubCell"/>
</dbReference>
<gene>
    <name evidence="4" type="primary">cobB</name>
    <name evidence="7" type="ORF">HLPR_18780</name>
</gene>
<dbReference type="Gene3D" id="3.40.50.1220">
    <property type="entry name" value="TPP-binding domain"/>
    <property type="match status" value="1"/>
</dbReference>
<comment type="function">
    <text evidence="4">NAD-dependent protein deacetylase which modulates the activities of several enzymes which are inactive in their acetylated form.</text>
</comment>
<protein>
    <recommendedName>
        <fullName evidence="4">NAD-dependent protein deacetylase</fullName>
        <ecNumber evidence="4">2.3.1.286</ecNumber>
    </recommendedName>
    <alternativeName>
        <fullName evidence="4">Regulatory protein SIR2 homolog</fullName>
    </alternativeName>
</protein>
<dbReference type="InterPro" id="IPR026591">
    <property type="entry name" value="Sirtuin_cat_small_dom_sf"/>
</dbReference>
<evidence type="ECO:0000259" key="6">
    <source>
        <dbReference type="PROSITE" id="PS50305"/>
    </source>
</evidence>
<evidence type="ECO:0000256" key="4">
    <source>
        <dbReference type="HAMAP-Rule" id="MF_01968"/>
    </source>
</evidence>
<accession>A0AAU9EC73</accession>
<dbReference type="PANTHER" id="PTHR11085:SF4">
    <property type="entry name" value="NAD-DEPENDENT PROTEIN DEACYLASE"/>
    <property type="match status" value="1"/>
</dbReference>
<dbReference type="Gene3D" id="3.30.1600.10">
    <property type="entry name" value="SIR2/SIRT2 'Small Domain"/>
    <property type="match status" value="1"/>
</dbReference>
<sequence>MNIEKISKFKEIIDKSQYIVFFGGAGTSTESNIPDFRSSCGLYSKKSKYGVSPEEILSIDFFNNKTERFYEYLRENLIYPDALPNSTHFALKNLEEKGKLKAIITQNIDGLHQMAGSKNVIEIHGSLYNSYCQSCGEKFNLEYVLKYEGVPLCTKCRGKIRPDVVMYGEPLSNELFDNAVNHVVNADLLIVGGSSLLVYPAAGLIRKFKGENIVIINKTPTKYDSKATIVFDDNIGKVLGEVMKYLE</sequence>
<feature type="binding site" evidence="4">
    <location>
        <position position="106"/>
    </location>
    <ligand>
        <name>NAD(+)</name>
        <dbReference type="ChEBI" id="CHEBI:57540"/>
    </ligand>
</feature>
<feature type="active site" description="Proton acceptor" evidence="4 5">
    <location>
        <position position="124"/>
    </location>
</feature>
<keyword evidence="4 5" id="KW-0862">Zinc</keyword>
<dbReference type="GO" id="GO:0070403">
    <property type="term" value="F:NAD+ binding"/>
    <property type="evidence" value="ECO:0007669"/>
    <property type="project" value="UniProtKB-UniRule"/>
</dbReference>
<feature type="domain" description="Deacetylase sirtuin-type" evidence="6">
    <location>
        <begin position="1"/>
        <end position="247"/>
    </location>
</feature>
<evidence type="ECO:0000313" key="8">
    <source>
        <dbReference type="Proteomes" id="UP001321786"/>
    </source>
</evidence>
<evidence type="ECO:0000256" key="1">
    <source>
        <dbReference type="ARBA" id="ARBA00022490"/>
    </source>
</evidence>
<feature type="binding site" evidence="4">
    <location>
        <position position="235"/>
    </location>
    <ligand>
        <name>NAD(+)</name>
        <dbReference type="ChEBI" id="CHEBI:57540"/>
    </ligand>
</feature>
<keyword evidence="2 4" id="KW-0808">Transferase</keyword>
<feature type="binding site" evidence="4 5">
    <location>
        <position position="135"/>
    </location>
    <ligand>
        <name>Zn(2+)</name>
        <dbReference type="ChEBI" id="CHEBI:29105"/>
    </ligand>
</feature>
<evidence type="ECO:0000313" key="7">
    <source>
        <dbReference type="EMBL" id="BEP29547.1"/>
    </source>
</evidence>
<feature type="binding site" evidence="4">
    <location>
        <position position="108"/>
    </location>
    <ligand>
        <name>nicotinamide</name>
        <dbReference type="ChEBI" id="CHEBI:17154"/>
    </ligand>
</feature>
<evidence type="ECO:0000256" key="3">
    <source>
        <dbReference type="ARBA" id="ARBA00023027"/>
    </source>
</evidence>
<comment type="catalytic activity">
    <reaction evidence="4">
        <text>N(6)-acetyl-L-lysyl-[protein] + NAD(+) + H2O = 2''-O-acetyl-ADP-D-ribose + nicotinamide + L-lysyl-[protein]</text>
        <dbReference type="Rhea" id="RHEA:43636"/>
        <dbReference type="Rhea" id="RHEA-COMP:9752"/>
        <dbReference type="Rhea" id="RHEA-COMP:10731"/>
        <dbReference type="ChEBI" id="CHEBI:15377"/>
        <dbReference type="ChEBI" id="CHEBI:17154"/>
        <dbReference type="ChEBI" id="CHEBI:29969"/>
        <dbReference type="ChEBI" id="CHEBI:57540"/>
        <dbReference type="ChEBI" id="CHEBI:61930"/>
        <dbReference type="ChEBI" id="CHEBI:83767"/>
        <dbReference type="EC" id="2.3.1.286"/>
    </reaction>
</comment>
<feature type="binding site" evidence="4">
    <location>
        <position position="109"/>
    </location>
    <ligand>
        <name>NAD(+)</name>
        <dbReference type="ChEBI" id="CHEBI:57540"/>
    </ligand>
</feature>
<dbReference type="InterPro" id="IPR028628">
    <property type="entry name" value="Sirtuin_class_U"/>
</dbReference>
<feature type="binding site" evidence="4">
    <location>
        <position position="194"/>
    </location>
    <ligand>
        <name>NAD(+)</name>
        <dbReference type="ChEBI" id="CHEBI:57540"/>
    </ligand>
</feature>
<feature type="binding site" evidence="4">
    <location>
        <position position="36"/>
    </location>
    <ligand>
        <name>nicotinamide</name>
        <dbReference type="ChEBI" id="CHEBI:17154"/>
    </ligand>
</feature>
<dbReference type="EMBL" id="AP028654">
    <property type="protein sequence ID" value="BEP29547.1"/>
    <property type="molecule type" value="Genomic_DNA"/>
</dbReference>
<evidence type="ECO:0000256" key="2">
    <source>
        <dbReference type="ARBA" id="ARBA00022679"/>
    </source>
</evidence>
<comment type="subcellular location">
    <subcellularLocation>
        <location evidence="4">Cytoplasm</location>
    </subcellularLocation>
</comment>
<dbReference type="SUPFAM" id="SSF52467">
    <property type="entry name" value="DHS-like NAD/FAD-binding domain"/>
    <property type="match status" value="1"/>
</dbReference>
<dbReference type="InterPro" id="IPR026590">
    <property type="entry name" value="Ssirtuin_cat_dom"/>
</dbReference>
<dbReference type="NCBIfam" id="NF001752">
    <property type="entry name" value="PRK00481.1-1"/>
    <property type="match status" value="1"/>
</dbReference>
<keyword evidence="1 4" id="KW-0963">Cytoplasm</keyword>
<feature type="binding site" evidence="4">
    <location>
        <position position="217"/>
    </location>
    <ligand>
        <name>NAD(+)</name>
        <dbReference type="ChEBI" id="CHEBI:57540"/>
    </ligand>
</feature>
<dbReference type="InterPro" id="IPR050134">
    <property type="entry name" value="NAD-dep_sirtuin_deacylases"/>
</dbReference>
<keyword evidence="8" id="KW-1185">Reference proteome</keyword>
<keyword evidence="4 5" id="KW-0479">Metal-binding</keyword>
<comment type="similarity">
    <text evidence="4">Belongs to the sirtuin family. Class U subfamily.</text>
</comment>
<feature type="binding site" evidence="4">
    <location>
        <position position="195"/>
    </location>
    <ligand>
        <name>NAD(+)</name>
        <dbReference type="ChEBI" id="CHEBI:57540"/>
    </ligand>
</feature>
<comment type="cofactor">
    <cofactor evidence="4">
        <name>Zn(2+)</name>
        <dbReference type="ChEBI" id="CHEBI:29105"/>
    </cofactor>
    <text evidence="4">Binds 1 zinc ion per subunit.</text>
</comment>
<comment type="caution">
    <text evidence="4">Lacks conserved residue(s) required for the propagation of feature annotation.</text>
</comment>
<reference evidence="7 8" key="1">
    <citation type="submission" date="2023-08" db="EMBL/GenBank/DDBJ databases">
        <title>Helicovermis profunda gen. nov., sp. nov., a novel mesophilic, fermentative bacterium within the Bacillota from a deep-sea hydrothermal vent chimney.</title>
        <authorList>
            <person name="Miyazaki U."/>
            <person name="Mizutani D."/>
            <person name="Hashimoto Y."/>
            <person name="Tame A."/>
            <person name="Sawayama S."/>
            <person name="Miyazaki J."/>
            <person name="Takai K."/>
            <person name="Nakagawa S."/>
        </authorList>
    </citation>
    <scope>NUCLEOTIDE SEQUENCE [LARGE SCALE GENOMIC DNA]</scope>
    <source>
        <strain evidence="7 8">S502</strain>
    </source>
</reference>
<dbReference type="GO" id="GO:0008270">
    <property type="term" value="F:zinc ion binding"/>
    <property type="evidence" value="ECO:0007669"/>
    <property type="project" value="UniProtKB-UniRule"/>
</dbReference>